<accession>A0A378U4P5</accession>
<evidence type="ECO:0000313" key="3">
    <source>
        <dbReference type="Proteomes" id="UP000255024"/>
    </source>
</evidence>
<evidence type="ECO:0000259" key="1">
    <source>
        <dbReference type="Pfam" id="PF00561"/>
    </source>
</evidence>
<dbReference type="AlphaFoldDB" id="A0A378U4P5"/>
<dbReference type="RefSeq" id="WP_115092574.1">
    <property type="nucleotide sequence ID" value="NZ_CP068107.1"/>
</dbReference>
<dbReference type="EMBL" id="UGQL01000002">
    <property type="protein sequence ID" value="STZ69981.1"/>
    <property type="molecule type" value="Genomic_DNA"/>
</dbReference>
<dbReference type="InterPro" id="IPR000073">
    <property type="entry name" value="AB_hydrolase_1"/>
</dbReference>
<dbReference type="PANTHER" id="PTHR43689">
    <property type="entry name" value="HYDROLASE"/>
    <property type="match status" value="1"/>
</dbReference>
<proteinExistence type="predicted"/>
<dbReference type="Proteomes" id="UP000255024">
    <property type="component" value="Unassembled WGS sequence"/>
</dbReference>
<dbReference type="PANTHER" id="PTHR43689:SF8">
    <property type="entry name" value="ALPHA_BETA-HYDROLASES SUPERFAMILY PROTEIN"/>
    <property type="match status" value="1"/>
</dbReference>
<dbReference type="Pfam" id="PF00561">
    <property type="entry name" value="Abhydrolase_1"/>
    <property type="match status" value="1"/>
</dbReference>
<dbReference type="SUPFAM" id="SSF53474">
    <property type="entry name" value="alpha/beta-Hydrolases"/>
    <property type="match status" value="1"/>
</dbReference>
<dbReference type="Gene3D" id="3.40.50.1820">
    <property type="entry name" value="alpha/beta hydrolase"/>
    <property type="match status" value="1"/>
</dbReference>
<reference evidence="2 3" key="1">
    <citation type="submission" date="2018-06" db="EMBL/GenBank/DDBJ databases">
        <authorList>
            <consortium name="Pathogen Informatics"/>
            <person name="Doyle S."/>
        </authorList>
    </citation>
    <scope>NUCLEOTIDE SEQUENCE [LARGE SCALE GENOMIC DNA]</scope>
    <source>
        <strain evidence="2 3">NCTC11179</strain>
    </source>
</reference>
<evidence type="ECO:0000313" key="2">
    <source>
        <dbReference type="EMBL" id="STZ69981.1"/>
    </source>
</evidence>
<protein>
    <submittedName>
        <fullName evidence="2">Acetoin dehydrogenase E2 subunit dihydrolipoyllysine-residue acetyltransferase</fullName>
    </submittedName>
</protein>
<feature type="domain" description="AB hydrolase-1" evidence="1">
    <location>
        <begin position="90"/>
        <end position="205"/>
    </location>
</feature>
<organism evidence="2 3">
    <name type="scientific">Myroides odoratus</name>
    <name type="common">Flavobacterium odoratum</name>
    <dbReference type="NCBI Taxonomy" id="256"/>
    <lineage>
        <taxon>Bacteria</taxon>
        <taxon>Pseudomonadati</taxon>
        <taxon>Bacteroidota</taxon>
        <taxon>Flavobacteriia</taxon>
        <taxon>Flavobacteriales</taxon>
        <taxon>Flavobacteriaceae</taxon>
        <taxon>Myroides</taxon>
    </lineage>
</organism>
<name>A0A378U4P5_MYROD</name>
<gene>
    <name evidence="2" type="ORF">NCTC11179_03506</name>
</gene>
<keyword evidence="2" id="KW-0808">Transferase</keyword>
<sequence length="290" mass="32757">MQDNSKKAKHSLEVPKSIIWTGKFLQFFSLPLAAKFAQNLFITPIKFKTPKREKEMLTKSKRSKLYVNAIKKDIVMYEYGINKKANKKALLIHGWNGRGTQLVTIANILIRQGYDIVSFDAPGHGFSPKTKTNLTEFIAAAFEIEKQFGPFDLVVGHSLGGMTTMNALRDGLKAKKAVIIGSGDVVQDVIEDFIKQLQLKPQIADIIKMRFEKQFNRTMDSYCVHTAAEQIDIPLLIIHDEDDVDVPIKAAYQIKKHAVNSQLMVTSGLGHRKVLGDKKVIERIRDFTQE</sequence>
<dbReference type="GO" id="GO:0016740">
    <property type="term" value="F:transferase activity"/>
    <property type="evidence" value="ECO:0007669"/>
    <property type="project" value="UniProtKB-KW"/>
</dbReference>
<dbReference type="InterPro" id="IPR029058">
    <property type="entry name" value="AB_hydrolase_fold"/>
</dbReference>
<keyword evidence="3" id="KW-1185">Reference proteome</keyword>